<evidence type="ECO:0000256" key="4">
    <source>
        <dbReference type="ARBA" id="ARBA00022989"/>
    </source>
</evidence>
<evidence type="ECO:0000256" key="1">
    <source>
        <dbReference type="ARBA" id="ARBA00022692"/>
    </source>
</evidence>
<dbReference type="GO" id="GO:0016020">
    <property type="term" value="C:membrane"/>
    <property type="evidence" value="ECO:0007669"/>
    <property type="project" value="InterPro"/>
</dbReference>
<comment type="caution">
    <text evidence="7">The sequence shown here is derived from an EMBL/GenBank/DDBJ whole genome shotgun (WGS) entry which is preliminary data.</text>
</comment>
<name>A0A8K0GEN8_IGNLU</name>
<dbReference type="GO" id="GO:0005524">
    <property type="term" value="F:ATP binding"/>
    <property type="evidence" value="ECO:0007669"/>
    <property type="project" value="UniProtKB-KW"/>
</dbReference>
<gene>
    <name evidence="7" type="ORF">ILUMI_07138</name>
</gene>
<evidence type="ECO:0008006" key="9">
    <source>
        <dbReference type="Google" id="ProtNLM"/>
    </source>
</evidence>
<protein>
    <recommendedName>
        <fullName evidence="9">ABC transmembrane type-1 domain-containing protein</fullName>
    </recommendedName>
</protein>
<dbReference type="Gene3D" id="1.20.1560.10">
    <property type="entry name" value="ABC transporter type 1, transmembrane domain"/>
    <property type="match status" value="1"/>
</dbReference>
<evidence type="ECO:0000256" key="3">
    <source>
        <dbReference type="ARBA" id="ARBA00022840"/>
    </source>
</evidence>
<dbReference type="PANTHER" id="PTHR24223:SF415">
    <property type="entry name" value="FI20190P1"/>
    <property type="match status" value="1"/>
</dbReference>
<accession>A0A8K0GEN8</accession>
<keyword evidence="4 6" id="KW-1133">Transmembrane helix</keyword>
<feature type="transmembrane region" description="Helical" evidence="6">
    <location>
        <begin position="92"/>
        <end position="117"/>
    </location>
</feature>
<dbReference type="InterPro" id="IPR036640">
    <property type="entry name" value="ABC1_TM_sf"/>
</dbReference>
<proteinExistence type="predicted"/>
<dbReference type="OrthoDB" id="6500128at2759"/>
<keyword evidence="5 6" id="KW-0472">Membrane</keyword>
<evidence type="ECO:0000313" key="7">
    <source>
        <dbReference type="EMBL" id="KAF2899037.1"/>
    </source>
</evidence>
<feature type="transmembrane region" description="Helical" evidence="6">
    <location>
        <begin position="137"/>
        <end position="154"/>
    </location>
</feature>
<sequence length="180" mass="20987">MDNNIKLQKKNPKLSANIISQLTFVWMIKLCYNSVKESLKVNDLYENLAGDKSEKLCDTLEACWDNEVRFAKQKATKPSLFRAIRKAFFLRYTFLGIILFFQTVIIRPIQPVLLSIFIGLFSESQENRNEDEIVKDMYIYGGSIVAISFVLLFFEHNMNFRLSQTGMRIRIACCSLVYRK</sequence>
<keyword evidence="1 6" id="KW-0812">Transmembrane</keyword>
<feature type="non-terminal residue" evidence="7">
    <location>
        <position position="180"/>
    </location>
</feature>
<dbReference type="AlphaFoldDB" id="A0A8K0GEN8"/>
<keyword evidence="3" id="KW-0067">ATP-binding</keyword>
<evidence type="ECO:0000256" key="2">
    <source>
        <dbReference type="ARBA" id="ARBA00022741"/>
    </source>
</evidence>
<dbReference type="GO" id="GO:0042626">
    <property type="term" value="F:ATPase-coupled transmembrane transporter activity"/>
    <property type="evidence" value="ECO:0007669"/>
    <property type="project" value="TreeGrafter"/>
</dbReference>
<reference evidence="7" key="1">
    <citation type="submission" date="2019-08" db="EMBL/GenBank/DDBJ databases">
        <title>The genome of the North American firefly Photinus pyralis.</title>
        <authorList>
            <consortium name="Photinus pyralis genome working group"/>
            <person name="Fallon T.R."/>
            <person name="Sander Lower S.E."/>
            <person name="Weng J.-K."/>
        </authorList>
    </citation>
    <scope>NUCLEOTIDE SEQUENCE</scope>
    <source>
        <strain evidence="7">TRF0915ILg1</strain>
        <tissue evidence="7">Whole body</tissue>
    </source>
</reference>
<dbReference type="PANTHER" id="PTHR24223">
    <property type="entry name" value="ATP-BINDING CASSETTE SUB-FAMILY C"/>
    <property type="match status" value="1"/>
</dbReference>
<dbReference type="SUPFAM" id="SSF90123">
    <property type="entry name" value="ABC transporter transmembrane region"/>
    <property type="match status" value="1"/>
</dbReference>
<evidence type="ECO:0000256" key="5">
    <source>
        <dbReference type="ARBA" id="ARBA00023136"/>
    </source>
</evidence>
<evidence type="ECO:0000256" key="6">
    <source>
        <dbReference type="SAM" id="Phobius"/>
    </source>
</evidence>
<keyword evidence="2" id="KW-0547">Nucleotide-binding</keyword>
<dbReference type="EMBL" id="VTPC01003091">
    <property type="protein sequence ID" value="KAF2899037.1"/>
    <property type="molecule type" value="Genomic_DNA"/>
</dbReference>
<keyword evidence="8" id="KW-1185">Reference proteome</keyword>
<organism evidence="7 8">
    <name type="scientific">Ignelater luminosus</name>
    <name type="common">Cucubano</name>
    <name type="synonym">Pyrophorus luminosus</name>
    <dbReference type="NCBI Taxonomy" id="2038154"/>
    <lineage>
        <taxon>Eukaryota</taxon>
        <taxon>Metazoa</taxon>
        <taxon>Ecdysozoa</taxon>
        <taxon>Arthropoda</taxon>
        <taxon>Hexapoda</taxon>
        <taxon>Insecta</taxon>
        <taxon>Pterygota</taxon>
        <taxon>Neoptera</taxon>
        <taxon>Endopterygota</taxon>
        <taxon>Coleoptera</taxon>
        <taxon>Polyphaga</taxon>
        <taxon>Elateriformia</taxon>
        <taxon>Elateroidea</taxon>
        <taxon>Elateridae</taxon>
        <taxon>Agrypninae</taxon>
        <taxon>Pyrophorini</taxon>
        <taxon>Ignelater</taxon>
    </lineage>
</organism>
<dbReference type="Proteomes" id="UP000801492">
    <property type="component" value="Unassembled WGS sequence"/>
</dbReference>
<evidence type="ECO:0000313" key="8">
    <source>
        <dbReference type="Proteomes" id="UP000801492"/>
    </source>
</evidence>
<dbReference type="InterPro" id="IPR050173">
    <property type="entry name" value="ABC_transporter_C-like"/>
</dbReference>